<evidence type="ECO:0000259" key="3">
    <source>
        <dbReference type="Pfam" id="PF14344"/>
    </source>
</evidence>
<keyword evidence="1" id="KW-0472">Membrane</keyword>
<feature type="chain" id="PRO_5029455462" evidence="2">
    <location>
        <begin position="28"/>
        <end position="288"/>
    </location>
</feature>
<name>A0A7K3W8U0_9ACTN</name>
<gene>
    <name evidence="4" type="ORF">G1H19_00050</name>
</gene>
<dbReference type="AlphaFoldDB" id="A0A7K3W8U0"/>
<comment type="caution">
    <text evidence="4">The sequence shown here is derived from an EMBL/GenBank/DDBJ whole genome shotgun (WGS) entry which is preliminary data.</text>
</comment>
<evidence type="ECO:0000256" key="2">
    <source>
        <dbReference type="SAM" id="SignalP"/>
    </source>
</evidence>
<evidence type="ECO:0000256" key="1">
    <source>
        <dbReference type="SAM" id="Phobius"/>
    </source>
</evidence>
<feature type="transmembrane region" description="Helical" evidence="1">
    <location>
        <begin position="252"/>
        <end position="273"/>
    </location>
</feature>
<feature type="domain" description="DUF4397" evidence="3">
    <location>
        <begin position="157"/>
        <end position="228"/>
    </location>
</feature>
<keyword evidence="2" id="KW-0732">Signal</keyword>
<protein>
    <submittedName>
        <fullName evidence="4">DUF4397 domain-containing protein</fullName>
    </submittedName>
</protein>
<feature type="domain" description="DUF4397" evidence="3">
    <location>
        <begin position="32"/>
        <end position="154"/>
    </location>
</feature>
<dbReference type="InterPro" id="IPR025510">
    <property type="entry name" value="DUF4397"/>
</dbReference>
<keyword evidence="1" id="KW-1133">Transmembrane helix</keyword>
<keyword evidence="1" id="KW-0812">Transmembrane</keyword>
<evidence type="ECO:0000313" key="4">
    <source>
        <dbReference type="EMBL" id="NEL52409.1"/>
    </source>
</evidence>
<dbReference type="RefSeq" id="WP_152731379.1">
    <property type="nucleotide sequence ID" value="NZ_JAABOZ010000009.1"/>
</dbReference>
<reference evidence="4 5" key="1">
    <citation type="submission" date="2020-02" db="EMBL/GenBank/DDBJ databases">
        <title>The whole genome sequence of CPCC 205119.</title>
        <authorList>
            <person name="Jiang Z."/>
        </authorList>
    </citation>
    <scope>NUCLEOTIDE SEQUENCE [LARGE SCALE GENOMIC DNA]</scope>
    <source>
        <strain evidence="4 5">CPCC 205119</strain>
    </source>
</reference>
<sequence length="288" mass="28247">MTTTTRGLLVTLLCAAAALLGMSPASAADTGLLRLAHLSPDTPSVDVYVNSVSDPNQAITLPGVSYGTVSDYQSVPAGTYTVSMRSAGADPSTPPVLSTTVQIEPGSARTVAGVGYFASLGLEILDDSLALPPAGQSRVRVISAAATAPSLDVAVTGGSSVASKLAFAARTDYVDVPGGTTTLQVTGGSGAPTSLPVDLAAGSVYSVIVLDNSDGGLTVQLALDAASPQVVPVGGVETGAGGTAGGQDAATLPLVAGGIAAMAALAVLTTVLLRSPGTHRPRHAATRS</sequence>
<accession>A0A7K3W8U0</accession>
<dbReference type="Pfam" id="PF14344">
    <property type="entry name" value="DUF4397"/>
    <property type="match status" value="2"/>
</dbReference>
<dbReference type="EMBL" id="JAAGWK010000001">
    <property type="protein sequence ID" value="NEL52409.1"/>
    <property type="molecule type" value="Genomic_DNA"/>
</dbReference>
<dbReference type="Proteomes" id="UP000470470">
    <property type="component" value="Unassembled WGS sequence"/>
</dbReference>
<evidence type="ECO:0000313" key="5">
    <source>
        <dbReference type="Proteomes" id="UP000470470"/>
    </source>
</evidence>
<proteinExistence type="predicted"/>
<keyword evidence="5" id="KW-1185">Reference proteome</keyword>
<feature type="signal peptide" evidence="2">
    <location>
        <begin position="1"/>
        <end position="27"/>
    </location>
</feature>
<organism evidence="4 5">
    <name type="scientific">Goekera deserti</name>
    <dbReference type="NCBI Taxonomy" id="2497753"/>
    <lineage>
        <taxon>Bacteria</taxon>
        <taxon>Bacillati</taxon>
        <taxon>Actinomycetota</taxon>
        <taxon>Actinomycetes</taxon>
        <taxon>Geodermatophilales</taxon>
        <taxon>Geodermatophilaceae</taxon>
        <taxon>Goekera</taxon>
    </lineage>
</organism>